<dbReference type="RefSeq" id="WP_092754060.1">
    <property type="nucleotide sequence ID" value="NZ_FOCG01000001.1"/>
</dbReference>
<gene>
    <name evidence="2" type="ORF">SAMN05216180_1991</name>
</gene>
<keyword evidence="1" id="KW-0732">Signal</keyword>
<dbReference type="STRING" id="474960.SAMN05216180_1991"/>
<evidence type="ECO:0000313" key="2">
    <source>
        <dbReference type="EMBL" id="SEM83958.1"/>
    </source>
</evidence>
<accession>A0A1H8BPJ4</accession>
<evidence type="ECO:0008006" key="4">
    <source>
        <dbReference type="Google" id="ProtNLM"/>
    </source>
</evidence>
<dbReference type="AlphaFoldDB" id="A0A1H8BPJ4"/>
<name>A0A1H8BPJ4_9FIRM</name>
<dbReference type="EMBL" id="FOCG01000001">
    <property type="protein sequence ID" value="SEM83958.1"/>
    <property type="molecule type" value="Genomic_DNA"/>
</dbReference>
<reference evidence="2 3" key="1">
    <citation type="submission" date="2016-10" db="EMBL/GenBank/DDBJ databases">
        <authorList>
            <person name="de Groot N.N."/>
        </authorList>
    </citation>
    <scope>NUCLEOTIDE SEQUENCE [LARGE SCALE GENOMIC DNA]</scope>
    <source>
        <strain evidence="2 3">CGMCC 1.5070</strain>
    </source>
</reference>
<organism evidence="2 3">
    <name type="scientific">Hydrogenoanaerobacterium saccharovorans</name>
    <dbReference type="NCBI Taxonomy" id="474960"/>
    <lineage>
        <taxon>Bacteria</taxon>
        <taxon>Bacillati</taxon>
        <taxon>Bacillota</taxon>
        <taxon>Clostridia</taxon>
        <taxon>Eubacteriales</taxon>
        <taxon>Oscillospiraceae</taxon>
        <taxon>Hydrogenoanaerobacterium</taxon>
    </lineage>
</organism>
<protein>
    <recommendedName>
        <fullName evidence="4">Fimbrillin family protein</fullName>
    </recommendedName>
</protein>
<sequence>MKRLVYIAVIVLLMLTSCTESDQKTSQQESCFGSIESRQEEVKQETQMKTNQPVPLIDCTNLNLLEKVYLNPLGLTTVIGVPWSSPAELDPDSVITTYEIKMIGNPVLREKYLVNQQYLYPAEDVENYTADYFGMTAEETRKSSNYDNGKKAYVVEMGLGGAWGAYAVNAQQEEDILHLEYCIVNSYNQTTAYGVLDIRLWADGSYLYLANRQEDMQIPDPGDGSFVYPDPITETADGTVVLNLGGNNQTRMTYTADFMAKADQLLEFEVTGNWQGGAVNLFLYSPDKQLTPIRITKNYSDTVLLSGGEWNYNCTGTWQSGNASIIARLKDRVVSK</sequence>
<feature type="chain" id="PRO_5039463374" description="Fimbrillin family protein" evidence="1">
    <location>
        <begin position="22"/>
        <end position="336"/>
    </location>
</feature>
<dbReference type="Proteomes" id="UP000199158">
    <property type="component" value="Unassembled WGS sequence"/>
</dbReference>
<evidence type="ECO:0000256" key="1">
    <source>
        <dbReference type="SAM" id="SignalP"/>
    </source>
</evidence>
<evidence type="ECO:0000313" key="3">
    <source>
        <dbReference type="Proteomes" id="UP000199158"/>
    </source>
</evidence>
<dbReference type="PROSITE" id="PS51257">
    <property type="entry name" value="PROKAR_LIPOPROTEIN"/>
    <property type="match status" value="1"/>
</dbReference>
<feature type="signal peptide" evidence="1">
    <location>
        <begin position="1"/>
        <end position="21"/>
    </location>
</feature>
<proteinExistence type="predicted"/>
<keyword evidence="3" id="KW-1185">Reference proteome</keyword>